<feature type="compositionally biased region" description="Low complexity" evidence="1">
    <location>
        <begin position="11"/>
        <end position="25"/>
    </location>
</feature>
<dbReference type="AlphaFoldDB" id="A0A448ZCK3"/>
<gene>
    <name evidence="2" type="ORF">PSNMU_V1.4_AUG-EV-PASAV3_0066640</name>
</gene>
<feature type="compositionally biased region" description="Basic residues" evidence="1">
    <location>
        <begin position="622"/>
        <end position="669"/>
    </location>
</feature>
<evidence type="ECO:0000313" key="3">
    <source>
        <dbReference type="Proteomes" id="UP000291116"/>
    </source>
</evidence>
<dbReference type="OrthoDB" id="10626369at2759"/>
<feature type="compositionally biased region" description="Polar residues" evidence="1">
    <location>
        <begin position="321"/>
        <end position="335"/>
    </location>
</feature>
<proteinExistence type="predicted"/>
<feature type="compositionally biased region" description="Basic and acidic residues" evidence="1">
    <location>
        <begin position="219"/>
        <end position="235"/>
    </location>
</feature>
<accession>A0A448ZCK3</accession>
<feature type="compositionally biased region" description="Basic and acidic residues" evidence="1">
    <location>
        <begin position="344"/>
        <end position="354"/>
    </location>
</feature>
<reference evidence="2 3" key="1">
    <citation type="submission" date="2019-01" db="EMBL/GenBank/DDBJ databases">
        <authorList>
            <person name="Ferrante I. M."/>
        </authorList>
    </citation>
    <scope>NUCLEOTIDE SEQUENCE [LARGE SCALE GENOMIC DNA]</scope>
    <source>
        <strain evidence="2 3">B856</strain>
    </source>
</reference>
<feature type="compositionally biased region" description="Basic residues" evidence="1">
    <location>
        <begin position="711"/>
        <end position="734"/>
    </location>
</feature>
<dbReference type="Proteomes" id="UP000291116">
    <property type="component" value="Unassembled WGS sequence"/>
</dbReference>
<name>A0A448ZCK3_9STRA</name>
<evidence type="ECO:0000313" key="2">
    <source>
        <dbReference type="EMBL" id="VEU39787.1"/>
    </source>
</evidence>
<feature type="region of interest" description="Disordered" evidence="1">
    <location>
        <begin position="321"/>
        <end position="354"/>
    </location>
</feature>
<keyword evidence="3" id="KW-1185">Reference proteome</keyword>
<dbReference type="EMBL" id="CAACVS010000236">
    <property type="protein sequence ID" value="VEU39787.1"/>
    <property type="molecule type" value="Genomic_DNA"/>
</dbReference>
<feature type="region of interest" description="Disordered" evidence="1">
    <location>
        <begin position="621"/>
        <end position="744"/>
    </location>
</feature>
<feature type="compositionally biased region" description="Basic residues" evidence="1">
    <location>
        <begin position="1"/>
        <end position="10"/>
    </location>
</feature>
<feature type="region of interest" description="Disordered" evidence="1">
    <location>
        <begin position="75"/>
        <end position="101"/>
    </location>
</feature>
<feature type="region of interest" description="Disordered" evidence="1">
    <location>
        <begin position="1"/>
        <end position="58"/>
    </location>
</feature>
<feature type="compositionally biased region" description="Basic residues" evidence="1">
    <location>
        <begin position="678"/>
        <end position="704"/>
    </location>
</feature>
<feature type="region of interest" description="Disordered" evidence="1">
    <location>
        <begin position="196"/>
        <end position="262"/>
    </location>
</feature>
<protein>
    <submittedName>
        <fullName evidence="2">Uncharacterized protein</fullName>
    </submittedName>
</protein>
<sequence>MSLSQQRRRQLSLSKLANASLSTSLPDIQEDEPTLLNTAPQPPEESMEQEARRISLSQKQRRQLSIRKLANASWSTPLPDIQEDECTLSDTSPQPPDESMENFSEIQEEGLRTSETIFQDLNEPAENQEEWLAASEVMSHQSLDETLGNQDLRLGLALKLRPSLPEDVTNEIKRNFFVRKTKQLRERKKLIDGVKKRRELREPLGQLNQNTSPPSTTSKTDDVSKNHFNYEREAESNDNVTRGTYGSICKTDDAPSSKPNTNARNKIQKLLGEDMEKLEMIIQLQNDLYASKMECARLQMDKRGLRSKMVTTDAETSLLRQQVSDLTSETQSLREQLSKRKKQSEKQYENHRKDRIKFDNSTELIAQAKIGLTKALNDASNLEAKIDDLEITVDDRERRLDDLYETIQRQTETIEMMNLKLKDKDTLLRLSDNERQKLEEEVEALISANDGEDTGETLRRLERERETWLWDREQQIEDARRELEDENDRNLEREKFRHRQELDMLTEYADKKKQIEEKQREMKDFVNQQIDDMMDVNHKLQERLANEREDLCLEREEQDETIASLELEIIDLQTQLATQNRDEKELIYLRAAVESTKEELSDALAQNKKLEGIINEHGIKIGTKKKKTSKGKGKKKKSSQKKKSSKDKSSKKKSSKKNLSKKKSSKKTSSKMTSSKKTSSKKTSSKKTPQKNSKLKKSSKKMPKKSSDKNRGKKEAKKSKTFSKKKSKKTRKRRGSSDDSADSLAVLKSVRRHVRNDDTWSSQIPVSIICSRMQ</sequence>
<evidence type="ECO:0000256" key="1">
    <source>
        <dbReference type="SAM" id="MobiDB-lite"/>
    </source>
</evidence>
<organism evidence="2 3">
    <name type="scientific">Pseudo-nitzschia multistriata</name>
    <dbReference type="NCBI Taxonomy" id="183589"/>
    <lineage>
        <taxon>Eukaryota</taxon>
        <taxon>Sar</taxon>
        <taxon>Stramenopiles</taxon>
        <taxon>Ochrophyta</taxon>
        <taxon>Bacillariophyta</taxon>
        <taxon>Bacillariophyceae</taxon>
        <taxon>Bacillariophycidae</taxon>
        <taxon>Bacillariales</taxon>
        <taxon>Bacillariaceae</taxon>
        <taxon>Pseudo-nitzschia</taxon>
    </lineage>
</organism>